<dbReference type="PANTHER" id="PTHR12315">
    <property type="entry name" value="BICOID-INTERACTING PROTEIN RELATED"/>
    <property type="match status" value="1"/>
</dbReference>
<comment type="subcellular location">
    <subcellularLocation>
        <location evidence="1">Cytoplasm</location>
    </subcellularLocation>
</comment>
<evidence type="ECO:0000313" key="13">
    <source>
        <dbReference type="EMBL" id="ESO02601.1"/>
    </source>
</evidence>
<keyword evidence="4 11" id="KW-0489">Methyltransferase</keyword>
<evidence type="ECO:0000256" key="8">
    <source>
        <dbReference type="ARBA" id="ARBA00044707"/>
    </source>
</evidence>
<sequence length="255" mass="29904">MFDPGAARNGNFINYYSFNPPSERLKFIPKDLLIQVCWENCEARQEYKYEDSGRKVFLLLDVGCNSGELTRNLFNQFSEDPNAKPNSHSLFTMKILGIDIDPVLIERSEECNQNSEKLSFKMADIMSEKDRSTVLESFLKENYSLQFDISFLFSITMWIHLNNGDDGLKNFLLYICQISKCILLEPQTWKNYKSAVRRMKRSKSEPFKHFPSLKWRENVVNEICEFLTESCSMNLIKKFGETGWDRSLLLFKRSK</sequence>
<evidence type="ECO:0000256" key="2">
    <source>
        <dbReference type="ARBA" id="ARBA00008361"/>
    </source>
</evidence>
<dbReference type="Pfam" id="PF06859">
    <property type="entry name" value="Bin3"/>
    <property type="match status" value="1"/>
</dbReference>
<feature type="domain" description="Bin3-type SAM" evidence="12">
    <location>
        <begin position="42"/>
        <end position="255"/>
    </location>
</feature>
<evidence type="ECO:0000256" key="7">
    <source>
        <dbReference type="ARBA" id="ARBA00044650"/>
    </source>
</evidence>
<comment type="catalytic activity">
    <reaction evidence="7">
        <text>a 5'-end 5'-phospho-ribonucleoside-RNA + 2 S-adenosyl-L-methionine = a 5'-end (5'-bismethylphospho)-ribonucleoside-RNA + 2 S-adenosyl-L-homocysteine</text>
        <dbReference type="Rhea" id="RHEA:58640"/>
        <dbReference type="Rhea" id="RHEA-COMP:15179"/>
        <dbReference type="Rhea" id="RHEA-COMP:15182"/>
        <dbReference type="ChEBI" id="CHEBI:57856"/>
        <dbReference type="ChEBI" id="CHEBI:59789"/>
        <dbReference type="ChEBI" id="CHEBI:138282"/>
        <dbReference type="ChEBI" id="CHEBI:142777"/>
    </reaction>
</comment>
<dbReference type="FunFam" id="3.40.50.150:FF:000138">
    <property type="entry name" value="BCDIN3 domain containing RNA methyltransferase"/>
    <property type="match status" value="1"/>
</dbReference>
<dbReference type="GO" id="GO:2000632">
    <property type="term" value="P:negative regulation of pre-miRNA processing"/>
    <property type="evidence" value="ECO:0000318"/>
    <property type="project" value="GO_Central"/>
</dbReference>
<evidence type="ECO:0000256" key="6">
    <source>
        <dbReference type="ARBA" id="ARBA00022691"/>
    </source>
</evidence>
<reference evidence="14" key="3">
    <citation type="submission" date="2015-06" db="UniProtKB">
        <authorList>
            <consortium name="EnsemblMetazoa"/>
        </authorList>
    </citation>
    <scope>IDENTIFICATION</scope>
</reference>
<keyword evidence="15" id="KW-1185">Reference proteome</keyword>
<name>T1ELN3_HELRO</name>
<dbReference type="Gene3D" id="3.40.50.150">
    <property type="entry name" value="Vaccinia Virus protein VP39"/>
    <property type="match status" value="1"/>
</dbReference>
<evidence type="ECO:0000313" key="15">
    <source>
        <dbReference type="Proteomes" id="UP000015101"/>
    </source>
</evidence>
<gene>
    <name evidence="14" type="primary">20197483</name>
    <name evidence="13" type="ORF">HELRODRAFT_155848</name>
</gene>
<dbReference type="EMBL" id="KB096742">
    <property type="protein sequence ID" value="ESO02601.1"/>
    <property type="molecule type" value="Genomic_DNA"/>
</dbReference>
<dbReference type="OMA" id="LNHHDQG"/>
<comment type="catalytic activity">
    <reaction evidence="8">
        <text>a 5'-end 5'-phospho-ribonucleoside-RNA + S-adenosyl-L-methionine = a 5'-end (5'-methylphospho)-ribonucleoside-RNA + S-adenosyl-L-homocysteine</text>
        <dbReference type="Rhea" id="RHEA:58656"/>
        <dbReference type="Rhea" id="RHEA-COMP:15179"/>
        <dbReference type="Rhea" id="RHEA-COMP:15181"/>
        <dbReference type="ChEBI" id="CHEBI:57856"/>
        <dbReference type="ChEBI" id="CHEBI:59789"/>
        <dbReference type="ChEBI" id="CHEBI:138282"/>
        <dbReference type="ChEBI" id="CHEBI:142776"/>
    </reaction>
</comment>
<evidence type="ECO:0000256" key="1">
    <source>
        <dbReference type="ARBA" id="ARBA00004496"/>
    </source>
</evidence>
<dbReference type="eggNOG" id="KOG2899">
    <property type="taxonomic scope" value="Eukaryota"/>
</dbReference>
<dbReference type="OrthoDB" id="273070at2759"/>
<evidence type="ECO:0000259" key="12">
    <source>
        <dbReference type="PROSITE" id="PS51515"/>
    </source>
</evidence>
<evidence type="ECO:0000313" key="14">
    <source>
        <dbReference type="EnsemblMetazoa" id="HelroP155848"/>
    </source>
</evidence>
<dbReference type="EMBL" id="AMQM01000959">
    <property type="status" value="NOT_ANNOTATED_CDS"/>
    <property type="molecule type" value="Genomic_DNA"/>
</dbReference>
<evidence type="ECO:0000256" key="3">
    <source>
        <dbReference type="ARBA" id="ARBA00022490"/>
    </source>
</evidence>
<dbReference type="InterPro" id="IPR039772">
    <property type="entry name" value="Bin3-like"/>
</dbReference>
<dbReference type="RefSeq" id="XP_009020009.1">
    <property type="nucleotide sequence ID" value="XM_009021761.1"/>
</dbReference>
<dbReference type="InterPro" id="IPR029063">
    <property type="entry name" value="SAM-dependent_MTases_sf"/>
</dbReference>
<accession>T1ELN3</accession>
<dbReference type="InParanoid" id="T1ELN3"/>
<evidence type="ECO:0000256" key="4">
    <source>
        <dbReference type="ARBA" id="ARBA00022603"/>
    </source>
</evidence>
<dbReference type="PROSITE" id="PS51515">
    <property type="entry name" value="BIN3_SAM"/>
    <property type="match status" value="1"/>
</dbReference>
<dbReference type="InterPro" id="IPR010675">
    <property type="entry name" value="Bin3_C"/>
</dbReference>
<dbReference type="EnsemblMetazoa" id="HelroT155848">
    <property type="protein sequence ID" value="HelroP155848"/>
    <property type="gene ID" value="HelroG155848"/>
</dbReference>
<dbReference type="GO" id="GO:0008173">
    <property type="term" value="F:RNA methyltransferase activity"/>
    <property type="evidence" value="ECO:0000318"/>
    <property type="project" value="GO_Central"/>
</dbReference>
<keyword evidence="3" id="KW-0963">Cytoplasm</keyword>
<proteinExistence type="inferred from homology"/>
<organism evidence="14 15">
    <name type="scientific">Helobdella robusta</name>
    <name type="common">Californian leech</name>
    <dbReference type="NCBI Taxonomy" id="6412"/>
    <lineage>
        <taxon>Eukaryota</taxon>
        <taxon>Metazoa</taxon>
        <taxon>Spiralia</taxon>
        <taxon>Lophotrochozoa</taxon>
        <taxon>Annelida</taxon>
        <taxon>Clitellata</taxon>
        <taxon>Hirudinea</taxon>
        <taxon>Rhynchobdellida</taxon>
        <taxon>Glossiphoniidae</taxon>
        <taxon>Helobdella</taxon>
    </lineage>
</organism>
<dbReference type="HOGENOM" id="CLU_082749_0_0_1"/>
<comment type="function">
    <text evidence="9">O-methyltransferase that specifically monomethylates 5'-monophosphate of cytoplasmic histidyl tRNA (tRNA(His)), acting as a capping enzyme by protecting tRNA(His) from cleavage by DICER1. Also able, with less efficiently, to methylate the 5' monophosphate of a subset of pre-miRNAs, acting as a negative regulator of miRNA processing. The 5' monophosphate of pre-miRNAs is recognized by DICER1 and is required for pre-miRNAs processing: methylation at this position reduces the processing of pre-miRNAs by DICER1. Was also reported to mediate dimethylation of pre-miR-145; however dimethylation cannot be reproduced by another group which observes a monomethylation of pre-miR-145.</text>
</comment>
<dbReference type="FunCoup" id="T1ELN3">
    <property type="interactions" value="452"/>
</dbReference>
<evidence type="ECO:0000256" key="9">
    <source>
        <dbReference type="ARBA" id="ARBA00045273"/>
    </source>
</evidence>
<evidence type="ECO:0000256" key="5">
    <source>
        <dbReference type="ARBA" id="ARBA00022679"/>
    </source>
</evidence>
<dbReference type="KEGG" id="hro:HELRODRAFT_155848"/>
<protein>
    <recommendedName>
        <fullName evidence="11">RNA methyltransferase</fullName>
        <ecNumber evidence="11">2.1.1.-</ecNumber>
    </recommendedName>
</protein>
<dbReference type="Proteomes" id="UP000015101">
    <property type="component" value="Unassembled WGS sequence"/>
</dbReference>
<dbReference type="GO" id="GO:0032259">
    <property type="term" value="P:methylation"/>
    <property type="evidence" value="ECO:0007669"/>
    <property type="project" value="UniProtKB-KW"/>
</dbReference>
<dbReference type="EC" id="2.1.1.-" evidence="11"/>
<evidence type="ECO:0000256" key="11">
    <source>
        <dbReference type="RuleBase" id="RU367087"/>
    </source>
</evidence>
<comment type="similarity">
    <text evidence="2 11">Belongs to the methyltransferase superfamily.</text>
</comment>
<keyword evidence="6 10" id="KW-0949">S-adenosyl-L-methionine</keyword>
<dbReference type="GO" id="GO:0008171">
    <property type="term" value="F:O-methyltransferase activity"/>
    <property type="evidence" value="ECO:0000318"/>
    <property type="project" value="GO_Central"/>
</dbReference>
<dbReference type="AlphaFoldDB" id="T1ELN3"/>
<evidence type="ECO:0000256" key="10">
    <source>
        <dbReference type="PROSITE-ProRule" id="PRU00848"/>
    </source>
</evidence>
<dbReference type="GeneID" id="20197483"/>
<dbReference type="CTD" id="20197483"/>
<reference evidence="15" key="1">
    <citation type="submission" date="2012-12" db="EMBL/GenBank/DDBJ databases">
        <authorList>
            <person name="Hellsten U."/>
            <person name="Grimwood J."/>
            <person name="Chapman J.A."/>
            <person name="Shapiro H."/>
            <person name="Aerts A."/>
            <person name="Otillar R.P."/>
            <person name="Terry A.Y."/>
            <person name="Boore J.L."/>
            <person name="Simakov O."/>
            <person name="Marletaz F."/>
            <person name="Cho S.-J."/>
            <person name="Edsinger-Gonzales E."/>
            <person name="Havlak P."/>
            <person name="Kuo D.-H."/>
            <person name="Larsson T."/>
            <person name="Lv J."/>
            <person name="Arendt D."/>
            <person name="Savage R."/>
            <person name="Osoegawa K."/>
            <person name="de Jong P."/>
            <person name="Lindberg D.R."/>
            <person name="Seaver E.C."/>
            <person name="Weisblat D.A."/>
            <person name="Putnam N.H."/>
            <person name="Grigoriev I.V."/>
            <person name="Rokhsar D.S."/>
        </authorList>
    </citation>
    <scope>NUCLEOTIDE SEQUENCE</scope>
</reference>
<dbReference type="SUPFAM" id="SSF53335">
    <property type="entry name" value="S-adenosyl-L-methionine-dependent methyltransferases"/>
    <property type="match status" value="1"/>
</dbReference>
<dbReference type="GO" id="GO:0005737">
    <property type="term" value="C:cytoplasm"/>
    <property type="evidence" value="ECO:0000318"/>
    <property type="project" value="GO_Central"/>
</dbReference>
<reference evidence="13 15" key="2">
    <citation type="journal article" date="2013" name="Nature">
        <title>Insights into bilaterian evolution from three spiralian genomes.</title>
        <authorList>
            <person name="Simakov O."/>
            <person name="Marletaz F."/>
            <person name="Cho S.J."/>
            <person name="Edsinger-Gonzales E."/>
            <person name="Havlak P."/>
            <person name="Hellsten U."/>
            <person name="Kuo D.H."/>
            <person name="Larsson T."/>
            <person name="Lv J."/>
            <person name="Arendt D."/>
            <person name="Savage R."/>
            <person name="Osoegawa K."/>
            <person name="de Jong P."/>
            <person name="Grimwood J."/>
            <person name="Chapman J.A."/>
            <person name="Shapiro H."/>
            <person name="Aerts A."/>
            <person name="Otillar R.P."/>
            <person name="Terry A.Y."/>
            <person name="Boore J.L."/>
            <person name="Grigoriev I.V."/>
            <person name="Lindberg D.R."/>
            <person name="Seaver E.C."/>
            <person name="Weisblat D.A."/>
            <person name="Putnam N.H."/>
            <person name="Rokhsar D.S."/>
        </authorList>
    </citation>
    <scope>NUCLEOTIDE SEQUENCE</scope>
</reference>
<dbReference type="STRING" id="6412.T1ELN3"/>
<dbReference type="PANTHER" id="PTHR12315:SF1">
    <property type="entry name" value="RNA 5'-MONOPHOSPHATE METHYLTRANSFERASE"/>
    <property type="match status" value="1"/>
</dbReference>
<keyword evidence="5 11" id="KW-0808">Transferase</keyword>
<dbReference type="InterPro" id="IPR024160">
    <property type="entry name" value="BIN3_SAM-bd_dom"/>
</dbReference>